<dbReference type="InterPro" id="IPR036769">
    <property type="entry name" value="Ribosomal_uL11_C_sf"/>
</dbReference>
<evidence type="ECO:0000256" key="3">
    <source>
        <dbReference type="ARBA" id="ARBA00022730"/>
    </source>
</evidence>
<comment type="similarity">
    <text evidence="1 8">Belongs to the universal ribosomal protein uL11 family.</text>
</comment>
<evidence type="ECO:0000256" key="8">
    <source>
        <dbReference type="RuleBase" id="RU003978"/>
    </source>
</evidence>
<keyword evidence="12" id="KW-1185">Reference proteome</keyword>
<evidence type="ECO:0000313" key="11">
    <source>
        <dbReference type="EMBL" id="GMH68460.1"/>
    </source>
</evidence>
<dbReference type="InterPro" id="IPR020785">
    <property type="entry name" value="Ribosomal_uL11_CS"/>
</dbReference>
<dbReference type="GO" id="GO:0006412">
    <property type="term" value="P:translation"/>
    <property type="evidence" value="ECO:0007669"/>
    <property type="project" value="InterPro"/>
</dbReference>
<dbReference type="OrthoDB" id="1091498at2759"/>
<evidence type="ECO:0000256" key="4">
    <source>
        <dbReference type="ARBA" id="ARBA00022884"/>
    </source>
</evidence>
<dbReference type="InterPro" id="IPR020784">
    <property type="entry name" value="Ribosomal_uL11_N"/>
</dbReference>
<reference evidence="12" key="1">
    <citation type="journal article" date="2023" name="Commun. Biol.">
        <title>Genome analysis of Parmales, the sister group of diatoms, reveals the evolutionary specialization of diatoms from phago-mixotrophs to photoautotrophs.</title>
        <authorList>
            <person name="Ban H."/>
            <person name="Sato S."/>
            <person name="Yoshikawa S."/>
            <person name="Yamada K."/>
            <person name="Nakamura Y."/>
            <person name="Ichinomiya M."/>
            <person name="Sato N."/>
            <person name="Blanc-Mathieu R."/>
            <person name="Endo H."/>
            <person name="Kuwata A."/>
            <person name="Ogata H."/>
        </authorList>
    </citation>
    <scope>NUCLEOTIDE SEQUENCE [LARGE SCALE GENOMIC DNA]</scope>
    <source>
        <strain evidence="12">NIES 3701</strain>
    </source>
</reference>
<evidence type="ECO:0000256" key="7">
    <source>
        <dbReference type="ARBA" id="ARBA00040104"/>
    </source>
</evidence>
<dbReference type="SMART" id="SM00649">
    <property type="entry name" value="RL11"/>
    <property type="match status" value="1"/>
</dbReference>
<dbReference type="InterPro" id="IPR036796">
    <property type="entry name" value="Ribosomal_uL11_N_sf"/>
</dbReference>
<evidence type="ECO:0000259" key="10">
    <source>
        <dbReference type="Pfam" id="PF03946"/>
    </source>
</evidence>
<evidence type="ECO:0000256" key="1">
    <source>
        <dbReference type="ARBA" id="ARBA00010537"/>
    </source>
</evidence>
<keyword evidence="6 8" id="KW-0687">Ribonucleoprotein</keyword>
<sequence>MSVVRSVMLKVPSATAKPGPSIGQALGPLGVNMAQFVKEFNDRTSAYTPGIPLPVKLTALSDRTFTFTIRTPSTSHLILQSLGLTSGSESPGTKEVGELSMEAVYEIAKVKVKDEANRGQDLEGMCKTVVGTARSMGVSVRDFKE</sequence>
<dbReference type="NCBIfam" id="TIGR01632">
    <property type="entry name" value="L11_bact"/>
    <property type="match status" value="1"/>
</dbReference>
<evidence type="ECO:0000256" key="6">
    <source>
        <dbReference type="ARBA" id="ARBA00023274"/>
    </source>
</evidence>
<keyword evidence="4" id="KW-0694">RNA-binding</keyword>
<dbReference type="InterPro" id="IPR020783">
    <property type="entry name" value="Ribosomal_uL11_C"/>
</dbReference>
<proteinExistence type="inferred from homology"/>
<keyword evidence="2" id="KW-0488">Methylation</keyword>
<dbReference type="Pfam" id="PF03946">
    <property type="entry name" value="Ribosomal_L11_N"/>
    <property type="match status" value="1"/>
</dbReference>
<protein>
    <recommendedName>
        <fullName evidence="7">Large ribosomal subunit protein uL11m</fullName>
    </recommendedName>
</protein>
<keyword evidence="3" id="KW-0699">rRNA-binding</keyword>
<feature type="domain" description="Large ribosomal subunit protein uL11 C-terminal" evidence="9">
    <location>
        <begin position="70"/>
        <end position="140"/>
    </location>
</feature>
<dbReference type="InterPro" id="IPR006519">
    <property type="entry name" value="Ribosomal_uL11_bac-typ"/>
</dbReference>
<dbReference type="GO" id="GO:0003735">
    <property type="term" value="F:structural constituent of ribosome"/>
    <property type="evidence" value="ECO:0007669"/>
    <property type="project" value="InterPro"/>
</dbReference>
<dbReference type="Gene3D" id="3.30.1550.10">
    <property type="entry name" value="Ribosomal protein L11/L12, N-terminal domain"/>
    <property type="match status" value="1"/>
</dbReference>
<name>A0A9W7AEG1_9STRA</name>
<dbReference type="FunFam" id="3.30.1550.10:FF:000006">
    <property type="entry name" value="50S ribosomal protein L11"/>
    <property type="match status" value="1"/>
</dbReference>
<dbReference type="SUPFAM" id="SSF54747">
    <property type="entry name" value="Ribosomal L11/L12e N-terminal domain"/>
    <property type="match status" value="1"/>
</dbReference>
<dbReference type="PROSITE" id="PS00359">
    <property type="entry name" value="RIBOSOMAL_L11"/>
    <property type="match status" value="1"/>
</dbReference>
<dbReference type="InterPro" id="IPR000911">
    <property type="entry name" value="Ribosomal_uL11"/>
</dbReference>
<dbReference type="GO" id="GO:0005762">
    <property type="term" value="C:mitochondrial large ribosomal subunit"/>
    <property type="evidence" value="ECO:0007669"/>
    <property type="project" value="TreeGrafter"/>
</dbReference>
<dbReference type="FunFam" id="1.10.10.250:FF:000003">
    <property type="entry name" value="Mitochondrial ribosomal protein L11"/>
    <property type="match status" value="1"/>
</dbReference>
<feature type="domain" description="Large ribosomal subunit protein uL11 N-terminal" evidence="10">
    <location>
        <begin position="7"/>
        <end position="65"/>
    </location>
</feature>
<dbReference type="HAMAP" id="MF_00736">
    <property type="entry name" value="Ribosomal_uL11"/>
    <property type="match status" value="1"/>
</dbReference>
<evidence type="ECO:0000256" key="5">
    <source>
        <dbReference type="ARBA" id="ARBA00022980"/>
    </source>
</evidence>
<comment type="caution">
    <text evidence="11">The sequence shown here is derived from an EMBL/GenBank/DDBJ whole genome shotgun (WGS) entry which is preliminary data.</text>
</comment>
<dbReference type="Gene3D" id="1.10.10.250">
    <property type="entry name" value="Ribosomal protein L11, C-terminal domain"/>
    <property type="match status" value="1"/>
</dbReference>
<evidence type="ECO:0000313" key="12">
    <source>
        <dbReference type="Proteomes" id="UP001165085"/>
    </source>
</evidence>
<organism evidence="11 12">
    <name type="scientific">Triparma strigata</name>
    <dbReference type="NCBI Taxonomy" id="1606541"/>
    <lineage>
        <taxon>Eukaryota</taxon>
        <taxon>Sar</taxon>
        <taxon>Stramenopiles</taxon>
        <taxon>Ochrophyta</taxon>
        <taxon>Bolidophyceae</taxon>
        <taxon>Parmales</taxon>
        <taxon>Triparmaceae</taxon>
        <taxon>Triparma</taxon>
    </lineage>
</organism>
<accession>A0A9W7AEG1</accession>
<dbReference type="AlphaFoldDB" id="A0A9W7AEG1"/>
<dbReference type="Pfam" id="PF00298">
    <property type="entry name" value="Ribosomal_L11"/>
    <property type="match status" value="1"/>
</dbReference>
<dbReference type="GO" id="GO:0070180">
    <property type="term" value="F:large ribosomal subunit rRNA binding"/>
    <property type="evidence" value="ECO:0007669"/>
    <property type="project" value="TreeGrafter"/>
</dbReference>
<gene>
    <name evidence="11" type="ORF">TrST_g4376</name>
</gene>
<dbReference type="PANTHER" id="PTHR11661:SF1">
    <property type="entry name" value="LARGE RIBOSOMAL SUBUNIT PROTEIN UL11M"/>
    <property type="match status" value="1"/>
</dbReference>
<keyword evidence="5 8" id="KW-0689">Ribosomal protein</keyword>
<dbReference type="SUPFAM" id="SSF46906">
    <property type="entry name" value="Ribosomal protein L11, C-terminal domain"/>
    <property type="match status" value="1"/>
</dbReference>
<dbReference type="Proteomes" id="UP001165085">
    <property type="component" value="Unassembled WGS sequence"/>
</dbReference>
<dbReference type="EMBL" id="BRXY01000125">
    <property type="protein sequence ID" value="GMH68460.1"/>
    <property type="molecule type" value="Genomic_DNA"/>
</dbReference>
<evidence type="ECO:0000259" key="9">
    <source>
        <dbReference type="Pfam" id="PF00298"/>
    </source>
</evidence>
<dbReference type="PANTHER" id="PTHR11661">
    <property type="entry name" value="60S RIBOSOMAL PROTEIN L12"/>
    <property type="match status" value="1"/>
</dbReference>
<dbReference type="CDD" id="cd00349">
    <property type="entry name" value="Ribosomal_L11"/>
    <property type="match status" value="1"/>
</dbReference>
<evidence type="ECO:0000256" key="2">
    <source>
        <dbReference type="ARBA" id="ARBA00022481"/>
    </source>
</evidence>